<keyword evidence="2" id="KW-0732">Signal</keyword>
<keyword evidence="7" id="KW-1185">Reference proteome</keyword>
<evidence type="ECO:0000313" key="8">
    <source>
        <dbReference type="WBParaSite" id="Hba_10536"/>
    </source>
</evidence>
<feature type="transmembrane region" description="Helical" evidence="6">
    <location>
        <begin position="55"/>
        <end position="74"/>
    </location>
</feature>
<dbReference type="PANTHER" id="PTHR44653:SF2">
    <property type="entry name" value="DNAJ HOMOLOG SUBFAMILY C MEMBER 1"/>
    <property type="match status" value="1"/>
</dbReference>
<keyword evidence="4 6" id="KW-0472">Membrane</keyword>
<dbReference type="GO" id="GO:0012505">
    <property type="term" value="C:endomembrane system"/>
    <property type="evidence" value="ECO:0007669"/>
    <property type="project" value="UniProtKB-SubCell"/>
</dbReference>
<dbReference type="AlphaFoldDB" id="A0A1I7WZC8"/>
<reference evidence="8" key="1">
    <citation type="submission" date="2016-11" db="UniProtKB">
        <authorList>
            <consortium name="WormBaseParasite"/>
        </authorList>
    </citation>
    <scope>IDENTIFICATION</scope>
</reference>
<organism evidence="7 8">
    <name type="scientific">Heterorhabditis bacteriophora</name>
    <name type="common">Entomopathogenic nematode worm</name>
    <dbReference type="NCBI Taxonomy" id="37862"/>
    <lineage>
        <taxon>Eukaryota</taxon>
        <taxon>Metazoa</taxon>
        <taxon>Ecdysozoa</taxon>
        <taxon>Nematoda</taxon>
        <taxon>Chromadorea</taxon>
        <taxon>Rhabditida</taxon>
        <taxon>Rhabditina</taxon>
        <taxon>Rhabditomorpha</taxon>
        <taxon>Strongyloidea</taxon>
        <taxon>Heterorhabditidae</taxon>
        <taxon>Heterorhabditis</taxon>
    </lineage>
</organism>
<dbReference type="WBParaSite" id="Hba_10536">
    <property type="protein sequence ID" value="Hba_10536"/>
    <property type="gene ID" value="Hba_10536"/>
</dbReference>
<sequence>MATKEKFPMTLLLILFTGNMYASIILVEYIIATSNCHFLFFILRKMRKFTWYEAILVLLGVSTIAHYFMMWATYYEKYLVVSQNQRKSKKREKKIEKTETDTTIIRDILAQYRPRCADLLPVLLTNYPMSWYLDVVLLWSDSQSLNVLWLQIFGRFPFLWCIYLFSSTWELDGHVRNYPCLYVLAQKSILQVSNLFKKLVSFSSPNYILY</sequence>
<keyword evidence="1 6" id="KW-0812">Transmembrane</keyword>
<protein>
    <submittedName>
        <fullName evidence="8">DUF1736 domain-containing protein</fullName>
    </submittedName>
</protein>
<evidence type="ECO:0000256" key="6">
    <source>
        <dbReference type="SAM" id="Phobius"/>
    </source>
</evidence>
<evidence type="ECO:0000256" key="1">
    <source>
        <dbReference type="ARBA" id="ARBA00022692"/>
    </source>
</evidence>
<evidence type="ECO:0000256" key="2">
    <source>
        <dbReference type="ARBA" id="ARBA00022729"/>
    </source>
</evidence>
<dbReference type="PANTHER" id="PTHR44653">
    <property type="entry name" value="DNAJ HOMOLOG SUBFAMILY C MEMBER 1"/>
    <property type="match status" value="1"/>
</dbReference>
<accession>A0A1I7WZC8</accession>
<dbReference type="InterPro" id="IPR052606">
    <property type="entry name" value="DnaJ_domain_protein"/>
</dbReference>
<comment type="subcellular location">
    <subcellularLocation>
        <location evidence="5">Endomembrane system</location>
        <topology evidence="5">Single-pass membrane protein</topology>
    </subcellularLocation>
</comment>
<evidence type="ECO:0000256" key="3">
    <source>
        <dbReference type="ARBA" id="ARBA00022989"/>
    </source>
</evidence>
<feature type="transmembrane region" description="Helical" evidence="6">
    <location>
        <begin position="20"/>
        <end position="43"/>
    </location>
</feature>
<keyword evidence="3 6" id="KW-1133">Transmembrane helix</keyword>
<dbReference type="Proteomes" id="UP000095283">
    <property type="component" value="Unplaced"/>
</dbReference>
<feature type="transmembrane region" description="Helical" evidence="6">
    <location>
        <begin position="147"/>
        <end position="166"/>
    </location>
</feature>
<proteinExistence type="predicted"/>
<evidence type="ECO:0000256" key="5">
    <source>
        <dbReference type="ARBA" id="ARBA00037847"/>
    </source>
</evidence>
<name>A0A1I7WZC8_HETBA</name>
<evidence type="ECO:0000256" key="4">
    <source>
        <dbReference type="ARBA" id="ARBA00023136"/>
    </source>
</evidence>
<evidence type="ECO:0000313" key="7">
    <source>
        <dbReference type="Proteomes" id="UP000095283"/>
    </source>
</evidence>